<dbReference type="GO" id="GO:0032787">
    <property type="term" value="P:monocarboxylic acid metabolic process"/>
    <property type="evidence" value="ECO:0007669"/>
    <property type="project" value="UniProtKB-ARBA"/>
</dbReference>
<comment type="caution">
    <text evidence="3">The sequence shown here is derived from an EMBL/GenBank/DDBJ whole genome shotgun (WGS) entry which is preliminary data.</text>
</comment>
<dbReference type="InterPro" id="IPR002347">
    <property type="entry name" value="SDR_fam"/>
</dbReference>
<dbReference type="Gene3D" id="3.40.50.720">
    <property type="entry name" value="NAD(P)-binding Rossmann-like Domain"/>
    <property type="match status" value="1"/>
</dbReference>
<dbReference type="EMBL" id="QUNF01000001">
    <property type="protein sequence ID" value="REG94354.1"/>
    <property type="molecule type" value="Genomic_DNA"/>
</dbReference>
<evidence type="ECO:0000256" key="1">
    <source>
        <dbReference type="ARBA" id="ARBA00006484"/>
    </source>
</evidence>
<name>A0A3E0E7W2_9BACT</name>
<evidence type="ECO:0000313" key="4">
    <source>
        <dbReference type="Proteomes" id="UP000256405"/>
    </source>
</evidence>
<dbReference type="PRINTS" id="PR00081">
    <property type="entry name" value="GDHRDH"/>
</dbReference>
<dbReference type="PRINTS" id="PR00080">
    <property type="entry name" value="SDRFAMILY"/>
</dbReference>
<accession>A0A3E0E7W2</accession>
<dbReference type="PANTHER" id="PTHR42879">
    <property type="entry name" value="3-OXOACYL-(ACYL-CARRIER-PROTEIN) REDUCTASE"/>
    <property type="match status" value="1"/>
</dbReference>
<dbReference type="RefSeq" id="WP_086543729.1">
    <property type="nucleotide sequence ID" value="NZ_MSSW01000088.1"/>
</dbReference>
<dbReference type="Pfam" id="PF00106">
    <property type="entry name" value="adh_short"/>
    <property type="match status" value="1"/>
</dbReference>
<dbReference type="PROSITE" id="PS00061">
    <property type="entry name" value="ADH_SHORT"/>
    <property type="match status" value="1"/>
</dbReference>
<dbReference type="SUPFAM" id="SSF51735">
    <property type="entry name" value="NAD(P)-binding Rossmann-fold domains"/>
    <property type="match status" value="1"/>
</dbReference>
<evidence type="ECO:0000256" key="2">
    <source>
        <dbReference type="RuleBase" id="RU000363"/>
    </source>
</evidence>
<reference evidence="3 4" key="1">
    <citation type="submission" date="2018-08" db="EMBL/GenBank/DDBJ databases">
        <title>Genomic Encyclopedia of Archaeal and Bacterial Type Strains, Phase II (KMG-II): from individual species to whole genera.</title>
        <authorList>
            <person name="Goeker M."/>
        </authorList>
    </citation>
    <scope>NUCLEOTIDE SEQUENCE [LARGE SCALE GENOMIC DNA]</scope>
    <source>
        <strain evidence="3 4">DSM 15986</strain>
    </source>
</reference>
<proteinExistence type="inferred from homology"/>
<gene>
    <name evidence="3" type="ORF">C8N25_101181</name>
</gene>
<dbReference type="CDD" id="cd05233">
    <property type="entry name" value="SDR_c"/>
    <property type="match status" value="1"/>
</dbReference>
<comment type="similarity">
    <text evidence="1 2">Belongs to the short-chain dehydrogenases/reductases (SDR) family.</text>
</comment>
<protein>
    <submittedName>
        <fullName evidence="3">NAD(P)-dependent dehydrogenase (Short-subunit alcohol dehydrogenase family)</fullName>
    </submittedName>
</protein>
<sequence>MEYLLTNKIAFVSGSTSGIGFAIAKLLAKEGAHVILNGRHEETVVHAIEELKKGIPSAKVSGITADFSDPNSVKDLITKLDRVDILINNVGIFTSQSFTETSDEDWYRLFEVNVMSGVRLSRALLPKMMARDWGRIVVVSSECAQLVPEDLIAYSMTKAAMLSISRGLAQTTRGSAVTVNSIMPGSTLSEGAKRFLKEQADKGNQKEEDVASAFFKNVRTTSLIERFLAPEEIANGVLYLASPLSSATNGAVLKLDGGSVPGIF</sequence>
<dbReference type="InterPro" id="IPR036291">
    <property type="entry name" value="NAD(P)-bd_dom_sf"/>
</dbReference>
<dbReference type="Proteomes" id="UP000256405">
    <property type="component" value="Unassembled WGS sequence"/>
</dbReference>
<evidence type="ECO:0000313" key="3">
    <source>
        <dbReference type="EMBL" id="REG94354.1"/>
    </source>
</evidence>
<organism evidence="3 4">
    <name type="scientific">Algoriphagus antarcticus</name>
    <dbReference type="NCBI Taxonomy" id="238540"/>
    <lineage>
        <taxon>Bacteria</taxon>
        <taxon>Pseudomonadati</taxon>
        <taxon>Bacteroidota</taxon>
        <taxon>Cytophagia</taxon>
        <taxon>Cytophagales</taxon>
        <taxon>Cyclobacteriaceae</taxon>
        <taxon>Algoriphagus</taxon>
    </lineage>
</organism>
<dbReference type="InterPro" id="IPR050259">
    <property type="entry name" value="SDR"/>
</dbReference>
<keyword evidence="4" id="KW-1185">Reference proteome</keyword>
<dbReference type="FunFam" id="3.40.50.720:FF:000084">
    <property type="entry name" value="Short-chain dehydrogenase reductase"/>
    <property type="match status" value="1"/>
</dbReference>
<dbReference type="InterPro" id="IPR020904">
    <property type="entry name" value="Sc_DH/Rdtase_CS"/>
</dbReference>
<dbReference type="OrthoDB" id="9804774at2"/>
<dbReference type="AlphaFoldDB" id="A0A3E0E7W2"/>